<dbReference type="Proteomes" id="UP000028525">
    <property type="component" value="Unassembled WGS sequence"/>
</dbReference>
<protein>
    <recommendedName>
        <fullName evidence="3 5">Regulatory protein RecX</fullName>
    </recommendedName>
</protein>
<keyword evidence="10" id="KW-1185">Reference proteome</keyword>
<dbReference type="InterPro" id="IPR053926">
    <property type="entry name" value="RecX_HTH_1st"/>
</dbReference>
<keyword evidence="4 5" id="KW-0963">Cytoplasm</keyword>
<dbReference type="InterPro" id="IPR053925">
    <property type="entry name" value="RecX_HTH_3rd"/>
</dbReference>
<dbReference type="Pfam" id="PF21982">
    <property type="entry name" value="RecX_HTH1"/>
    <property type="match status" value="1"/>
</dbReference>
<comment type="function">
    <text evidence="5">Modulates RecA activity.</text>
</comment>
<feature type="domain" description="RecX first three-helical" evidence="8">
    <location>
        <begin position="59"/>
        <end position="98"/>
    </location>
</feature>
<evidence type="ECO:0000313" key="9">
    <source>
        <dbReference type="EMBL" id="KEZ91433.1"/>
    </source>
</evidence>
<organism evidence="9 10">
    <name type="scientific">Lacrimispora celerecrescens</name>
    <dbReference type="NCBI Taxonomy" id="29354"/>
    <lineage>
        <taxon>Bacteria</taxon>
        <taxon>Bacillati</taxon>
        <taxon>Bacillota</taxon>
        <taxon>Clostridia</taxon>
        <taxon>Lachnospirales</taxon>
        <taxon>Lachnospiraceae</taxon>
        <taxon>Lacrimispora</taxon>
    </lineage>
</organism>
<dbReference type="AlphaFoldDB" id="A0A084JR49"/>
<dbReference type="InterPro" id="IPR003783">
    <property type="entry name" value="Regulatory_RecX"/>
</dbReference>
<gene>
    <name evidence="5" type="primary">recX</name>
    <name evidence="9" type="ORF">IO98_03185</name>
</gene>
<dbReference type="Pfam" id="PF21981">
    <property type="entry name" value="RecX_HTH3"/>
    <property type="match status" value="1"/>
</dbReference>
<evidence type="ECO:0000259" key="6">
    <source>
        <dbReference type="Pfam" id="PF02631"/>
    </source>
</evidence>
<dbReference type="GO" id="GO:0005737">
    <property type="term" value="C:cytoplasm"/>
    <property type="evidence" value="ECO:0007669"/>
    <property type="project" value="UniProtKB-SubCell"/>
</dbReference>
<evidence type="ECO:0000256" key="2">
    <source>
        <dbReference type="ARBA" id="ARBA00009695"/>
    </source>
</evidence>
<name>A0A084JR49_9FIRM</name>
<feature type="domain" description="RecX third three-helical" evidence="7">
    <location>
        <begin position="150"/>
        <end position="195"/>
    </location>
</feature>
<dbReference type="Pfam" id="PF02631">
    <property type="entry name" value="RecX_HTH2"/>
    <property type="match status" value="1"/>
</dbReference>
<dbReference type="InterPro" id="IPR036388">
    <property type="entry name" value="WH-like_DNA-bd_sf"/>
</dbReference>
<comment type="caution">
    <text evidence="9">The sequence shown here is derived from an EMBL/GenBank/DDBJ whole genome shotgun (WGS) entry which is preliminary data.</text>
</comment>
<dbReference type="EMBL" id="JPME01000004">
    <property type="protein sequence ID" value="KEZ91433.1"/>
    <property type="molecule type" value="Genomic_DNA"/>
</dbReference>
<feature type="domain" description="RecX second three-helical" evidence="6">
    <location>
        <begin position="105"/>
        <end position="143"/>
    </location>
</feature>
<accession>A0A084JR49</accession>
<comment type="similarity">
    <text evidence="2 5">Belongs to the RecX family.</text>
</comment>
<dbReference type="GO" id="GO:0006282">
    <property type="term" value="P:regulation of DNA repair"/>
    <property type="evidence" value="ECO:0007669"/>
    <property type="project" value="UniProtKB-UniRule"/>
</dbReference>
<dbReference type="PANTHER" id="PTHR33602:SF1">
    <property type="entry name" value="REGULATORY PROTEIN RECX FAMILY PROTEIN"/>
    <property type="match status" value="1"/>
</dbReference>
<evidence type="ECO:0000259" key="8">
    <source>
        <dbReference type="Pfam" id="PF21982"/>
    </source>
</evidence>
<dbReference type="OrthoDB" id="9804967at2"/>
<sequence>MIVMEIVPVDKRRSKVILDEDFTLVLYRGELRKFGIEEGKPISEETYEEILREVLFKRARERVLFLLKSSDKTEQELRRKLKDGGYPKEAADYAIEFLKEHHFIDDENYGRRYVEFNSERKSQRQIQYELQKKGLDKEVIQEILSEQPVDEEAQILAYLKKKCIKAEEMDFKERGKVMAALGRRGFSYDAISHVLGGFYSED</sequence>
<evidence type="ECO:0000259" key="7">
    <source>
        <dbReference type="Pfam" id="PF21981"/>
    </source>
</evidence>
<dbReference type="PANTHER" id="PTHR33602">
    <property type="entry name" value="REGULATORY PROTEIN RECX FAMILY PROTEIN"/>
    <property type="match status" value="1"/>
</dbReference>
<evidence type="ECO:0000256" key="4">
    <source>
        <dbReference type="ARBA" id="ARBA00022490"/>
    </source>
</evidence>
<evidence type="ECO:0000313" key="10">
    <source>
        <dbReference type="Proteomes" id="UP000028525"/>
    </source>
</evidence>
<evidence type="ECO:0000256" key="1">
    <source>
        <dbReference type="ARBA" id="ARBA00004496"/>
    </source>
</evidence>
<proteinExistence type="inferred from homology"/>
<comment type="subcellular location">
    <subcellularLocation>
        <location evidence="1 5">Cytoplasm</location>
    </subcellularLocation>
</comment>
<dbReference type="RefSeq" id="WP_038277774.1">
    <property type="nucleotide sequence ID" value="NZ_JPME01000004.1"/>
</dbReference>
<evidence type="ECO:0000256" key="3">
    <source>
        <dbReference type="ARBA" id="ARBA00018111"/>
    </source>
</evidence>
<dbReference type="Gene3D" id="1.10.10.10">
    <property type="entry name" value="Winged helix-like DNA-binding domain superfamily/Winged helix DNA-binding domain"/>
    <property type="match status" value="3"/>
</dbReference>
<dbReference type="HAMAP" id="MF_01114">
    <property type="entry name" value="RecX"/>
    <property type="match status" value="1"/>
</dbReference>
<dbReference type="InterPro" id="IPR053924">
    <property type="entry name" value="RecX_HTH_2nd"/>
</dbReference>
<dbReference type="STRING" id="29354.IO98_03185"/>
<evidence type="ECO:0000256" key="5">
    <source>
        <dbReference type="HAMAP-Rule" id="MF_01114"/>
    </source>
</evidence>
<reference evidence="9 10" key="1">
    <citation type="submission" date="2014-07" db="EMBL/GenBank/DDBJ databases">
        <title>Draft genome of Clostridium celerecrescens 152B isolated from sediments associated with methane hydrate from Krishna Godavari basin.</title>
        <authorList>
            <person name="Honkalas V.S."/>
            <person name="Dabir A.P."/>
            <person name="Arora P."/>
            <person name="Dhakephalkar P.K."/>
        </authorList>
    </citation>
    <scope>NUCLEOTIDE SEQUENCE [LARGE SCALE GENOMIC DNA]</scope>
    <source>
        <strain evidence="9 10">152B</strain>
    </source>
</reference>